<dbReference type="InterPro" id="IPR029058">
    <property type="entry name" value="AB_hydrolase_fold"/>
</dbReference>
<dbReference type="PANTHER" id="PTHR10655:SF17">
    <property type="entry name" value="LYSOPHOSPHOLIPASE-LIKE PROTEIN 1"/>
    <property type="match status" value="1"/>
</dbReference>
<protein>
    <recommendedName>
        <fullName evidence="3">Phospholipase/carboxylesterase/thioesterase domain-containing protein</fullName>
    </recommendedName>
</protein>
<dbReference type="STRING" id="1134406.ADN00_00540"/>
<keyword evidence="2" id="KW-0378">Hydrolase</keyword>
<accession>A0A0P6XMI1</accession>
<dbReference type="AlphaFoldDB" id="A0A0P6XMI1"/>
<dbReference type="GO" id="GO:0016787">
    <property type="term" value="F:hydrolase activity"/>
    <property type="evidence" value="ECO:0007669"/>
    <property type="project" value="UniProtKB-KW"/>
</dbReference>
<feature type="domain" description="Phospholipase/carboxylesterase/thioesterase" evidence="3">
    <location>
        <begin position="24"/>
        <end position="203"/>
    </location>
</feature>
<dbReference type="Gene3D" id="3.40.50.1820">
    <property type="entry name" value="alpha/beta hydrolase"/>
    <property type="match status" value="1"/>
</dbReference>
<dbReference type="InterPro" id="IPR003140">
    <property type="entry name" value="PLipase/COase/thioEstase"/>
</dbReference>
<gene>
    <name evidence="4" type="ORF">ADN00_00540</name>
</gene>
<evidence type="ECO:0000313" key="4">
    <source>
        <dbReference type="EMBL" id="KPL81055.1"/>
    </source>
</evidence>
<organism evidence="4 5">
    <name type="scientific">Ornatilinea apprima</name>
    <dbReference type="NCBI Taxonomy" id="1134406"/>
    <lineage>
        <taxon>Bacteria</taxon>
        <taxon>Bacillati</taxon>
        <taxon>Chloroflexota</taxon>
        <taxon>Anaerolineae</taxon>
        <taxon>Anaerolineales</taxon>
        <taxon>Anaerolineaceae</taxon>
        <taxon>Ornatilinea</taxon>
    </lineage>
</organism>
<dbReference type="InterPro" id="IPR050565">
    <property type="entry name" value="LYPA1-2/EST-like"/>
</dbReference>
<reference evidence="4 5" key="1">
    <citation type="submission" date="2015-07" db="EMBL/GenBank/DDBJ databases">
        <title>Genome sequence of Ornatilinea apprima DSM 23815.</title>
        <authorList>
            <person name="Hemp J."/>
            <person name="Ward L.M."/>
            <person name="Pace L.A."/>
            <person name="Fischer W.W."/>
        </authorList>
    </citation>
    <scope>NUCLEOTIDE SEQUENCE [LARGE SCALE GENOMIC DNA]</scope>
    <source>
        <strain evidence="4 5">P3M-1</strain>
    </source>
</reference>
<evidence type="ECO:0000313" key="5">
    <source>
        <dbReference type="Proteomes" id="UP000050417"/>
    </source>
</evidence>
<proteinExistence type="inferred from homology"/>
<comment type="similarity">
    <text evidence="1">Belongs to the AB hydrolase superfamily. AB hydrolase 2 family.</text>
</comment>
<dbReference type="EMBL" id="LGCL01000002">
    <property type="protein sequence ID" value="KPL81055.1"/>
    <property type="molecule type" value="Genomic_DNA"/>
</dbReference>
<keyword evidence="5" id="KW-1185">Reference proteome</keyword>
<evidence type="ECO:0000256" key="1">
    <source>
        <dbReference type="ARBA" id="ARBA00006499"/>
    </source>
</evidence>
<evidence type="ECO:0000259" key="3">
    <source>
        <dbReference type="Pfam" id="PF02230"/>
    </source>
</evidence>
<dbReference type="Pfam" id="PF02230">
    <property type="entry name" value="Abhydrolase_2"/>
    <property type="match status" value="1"/>
</dbReference>
<dbReference type="Proteomes" id="UP000050417">
    <property type="component" value="Unassembled WGS sequence"/>
</dbReference>
<dbReference type="PANTHER" id="PTHR10655">
    <property type="entry name" value="LYSOPHOSPHOLIPASE-RELATED"/>
    <property type="match status" value="1"/>
</dbReference>
<sequence length="216" mass="23599">MTQPYTLLENGWIYRIREPETGVSHEVIILVHGWTGDENSMEAFQHLFPKNAWLIAPRGIVTASPGGYGWTQTDLQSLSPFEQFSRPASEFRHHITALLQFLKTSTKNVNLAGFSQGAALIYTLLHLFPDWAKKAACMSGFLPPNAGSGSGALSKFKGQVLITHGTEDKMIPVQEAWRAADALKQAGVPVLTIIEPSGHKLGPDGAKGVKLFFNSN</sequence>
<dbReference type="SUPFAM" id="SSF53474">
    <property type="entry name" value="alpha/beta-Hydrolases"/>
    <property type="match status" value="1"/>
</dbReference>
<name>A0A0P6XMI1_9CHLR</name>
<evidence type="ECO:0000256" key="2">
    <source>
        <dbReference type="ARBA" id="ARBA00022801"/>
    </source>
</evidence>
<comment type="caution">
    <text evidence="4">The sequence shown here is derived from an EMBL/GenBank/DDBJ whole genome shotgun (WGS) entry which is preliminary data.</text>
</comment>